<evidence type="ECO:0000313" key="11">
    <source>
        <dbReference type="WBParaSite" id="MCU_005208-RA"/>
    </source>
</evidence>
<feature type="domain" description="AP complex mu/sigma subunit" evidence="10">
    <location>
        <begin position="41"/>
        <end position="188"/>
    </location>
</feature>
<dbReference type="GO" id="GO:0006896">
    <property type="term" value="P:Golgi to vacuole transport"/>
    <property type="evidence" value="ECO:0007669"/>
    <property type="project" value="InterPro"/>
</dbReference>
<dbReference type="InterPro" id="IPR011012">
    <property type="entry name" value="Longin-like_dom_sf"/>
</dbReference>
<dbReference type="SUPFAM" id="SSF64356">
    <property type="entry name" value="SNARE-like"/>
    <property type="match status" value="1"/>
</dbReference>
<comment type="subcellular location">
    <subcellularLocation>
        <location evidence="1">Cytoplasmic vesicle membrane</location>
        <topology evidence="1">Peripheral membrane protein</topology>
        <orientation evidence="1">Cytoplasmic side</orientation>
    </subcellularLocation>
    <subcellularLocation>
        <location evidence="2">Golgi apparatus</location>
    </subcellularLocation>
</comment>
<dbReference type="PROSITE" id="PS00989">
    <property type="entry name" value="CLAT_ADAPTOR_S"/>
    <property type="match status" value="1"/>
</dbReference>
<proteinExistence type="inferred from homology"/>
<dbReference type="InterPro" id="IPR016635">
    <property type="entry name" value="AP_complex_ssu"/>
</dbReference>
<organism evidence="11">
    <name type="scientific">Mesocestoides corti</name>
    <name type="common">Flatworm</name>
    <dbReference type="NCBI Taxonomy" id="53468"/>
    <lineage>
        <taxon>Eukaryota</taxon>
        <taxon>Metazoa</taxon>
        <taxon>Spiralia</taxon>
        <taxon>Lophotrochozoa</taxon>
        <taxon>Platyhelminthes</taxon>
        <taxon>Cestoda</taxon>
        <taxon>Eucestoda</taxon>
        <taxon>Cyclophyllidea</taxon>
        <taxon>Mesocestoididae</taxon>
        <taxon>Mesocestoides</taxon>
    </lineage>
</organism>
<comment type="similarity">
    <text evidence="3">Belongs to the adaptor complexes small subunit family.</text>
</comment>
<dbReference type="InterPro" id="IPR000804">
    <property type="entry name" value="Clathrin_sm-chain_CS"/>
</dbReference>
<protein>
    <submittedName>
        <fullName evidence="11">Clat_adaptor_s domain-containing protein</fullName>
    </submittedName>
</protein>
<keyword evidence="8" id="KW-0968">Cytoplasmic vesicle</keyword>
<dbReference type="GO" id="GO:0030659">
    <property type="term" value="C:cytoplasmic vesicle membrane"/>
    <property type="evidence" value="ECO:0007669"/>
    <property type="project" value="UniProtKB-SubCell"/>
</dbReference>
<evidence type="ECO:0000256" key="9">
    <source>
        <dbReference type="ARBA" id="ARBA00025605"/>
    </source>
</evidence>
<evidence type="ECO:0000256" key="6">
    <source>
        <dbReference type="ARBA" id="ARBA00023034"/>
    </source>
</evidence>
<sequence>IITFRLKTALNVYRNCNWADVWLSALHFIWCDFFPVLCCGMIRAVLVFNNSGKPRLMKFYDNVPEELQQKLLRETFFLVSKRDENVCNFLEGGSNIFPEQSCRLIYRHYATLYFVFCVDATESELGILDLIQVFVEALDKSFESVCELDLIFHSDKVHFLLNELIIGGMVLETHISEIVQHNEEQNKLEKQEQGTIPMAPARAVSAVKDLKIAQKLKDFKLPDIPYLNSRIHLG</sequence>
<accession>A0A5K3F5Z1</accession>
<dbReference type="FunFam" id="3.30.450.60:FF:000001">
    <property type="entry name" value="AP complex subunit sigma"/>
    <property type="match status" value="1"/>
</dbReference>
<name>A0A5K3F5Z1_MESCO</name>
<evidence type="ECO:0000256" key="2">
    <source>
        <dbReference type="ARBA" id="ARBA00004555"/>
    </source>
</evidence>
<evidence type="ECO:0000256" key="4">
    <source>
        <dbReference type="ARBA" id="ARBA00022448"/>
    </source>
</evidence>
<dbReference type="PANTHER" id="PTHR11753">
    <property type="entry name" value="ADAPTOR COMPLEXES SMALL SUBUNIT FAMILY"/>
    <property type="match status" value="1"/>
</dbReference>
<dbReference type="Pfam" id="PF01217">
    <property type="entry name" value="Clat_adaptor_s"/>
    <property type="match status" value="1"/>
</dbReference>
<evidence type="ECO:0000256" key="8">
    <source>
        <dbReference type="ARBA" id="ARBA00023329"/>
    </source>
</evidence>
<evidence type="ECO:0000256" key="1">
    <source>
        <dbReference type="ARBA" id="ARBA00004180"/>
    </source>
</evidence>
<dbReference type="AlphaFoldDB" id="A0A5K3F5Z1"/>
<keyword evidence="7" id="KW-0472">Membrane</keyword>
<evidence type="ECO:0000259" key="10">
    <source>
        <dbReference type="Pfam" id="PF01217"/>
    </source>
</evidence>
<evidence type="ECO:0000256" key="7">
    <source>
        <dbReference type="ARBA" id="ARBA00023136"/>
    </source>
</evidence>
<evidence type="ECO:0000256" key="5">
    <source>
        <dbReference type="ARBA" id="ARBA00022927"/>
    </source>
</evidence>
<dbReference type="CDD" id="cd14834">
    <property type="entry name" value="AP3_sigma"/>
    <property type="match status" value="1"/>
</dbReference>
<reference evidence="11" key="1">
    <citation type="submission" date="2019-11" db="UniProtKB">
        <authorList>
            <consortium name="WormBaseParasite"/>
        </authorList>
    </citation>
    <scope>IDENTIFICATION</scope>
</reference>
<dbReference type="WBParaSite" id="MCU_005208-RA">
    <property type="protein sequence ID" value="MCU_005208-RA"/>
    <property type="gene ID" value="MCU_005208"/>
</dbReference>
<dbReference type="GO" id="GO:0005794">
    <property type="term" value="C:Golgi apparatus"/>
    <property type="evidence" value="ECO:0007669"/>
    <property type="project" value="UniProtKB-SubCell"/>
</dbReference>
<dbReference type="Gene3D" id="3.30.450.60">
    <property type="match status" value="1"/>
</dbReference>
<dbReference type="GO" id="GO:0030123">
    <property type="term" value="C:AP-3 adaptor complex"/>
    <property type="evidence" value="ECO:0007669"/>
    <property type="project" value="InterPro"/>
</dbReference>
<dbReference type="InterPro" id="IPR027155">
    <property type="entry name" value="APS3"/>
</dbReference>
<keyword evidence="4" id="KW-0813">Transport</keyword>
<dbReference type="GO" id="GO:0006886">
    <property type="term" value="P:intracellular protein transport"/>
    <property type="evidence" value="ECO:0007669"/>
    <property type="project" value="InterPro"/>
</dbReference>
<keyword evidence="6" id="KW-0333">Golgi apparatus</keyword>
<evidence type="ECO:0000256" key="3">
    <source>
        <dbReference type="ARBA" id="ARBA00006972"/>
    </source>
</evidence>
<keyword evidence="5" id="KW-0653">Protein transport</keyword>
<dbReference type="InterPro" id="IPR022775">
    <property type="entry name" value="AP_mu_sigma_su"/>
</dbReference>
<comment type="function">
    <text evidence="9">Part of the AP-3 complex, an adaptor-related complex which is not clathrin-associated. The complex is associated with the Golgi region as well as more peripheral structures. It facilitates the budding of vesicles from the Golgi membrane and may be directly involved in trafficking to lysosomes. In concert with the BLOC-1 complex, AP-3 is required to target cargos into vesicles assembled at cell bodies for delivery into neurites and nerve terminals.</text>
</comment>